<keyword evidence="14" id="KW-0505">Motor protein</keyword>
<keyword evidence="10" id="KW-0282">Flagellum</keyword>
<dbReference type="Pfam" id="PF08393">
    <property type="entry name" value="DHC_N2"/>
    <property type="match status" value="1"/>
</dbReference>
<dbReference type="FunFam" id="1.20.140.100:FF:000004">
    <property type="entry name" value="Dynein axonemal heavy chain 6"/>
    <property type="match status" value="1"/>
</dbReference>
<evidence type="ECO:0000256" key="9">
    <source>
        <dbReference type="ARBA" id="ARBA00022840"/>
    </source>
</evidence>
<dbReference type="GO" id="GO:0005524">
    <property type="term" value="F:ATP binding"/>
    <property type="evidence" value="ECO:0007669"/>
    <property type="project" value="UniProtKB-KW"/>
</dbReference>
<sequence>MLPKRPKVNPKRLPLIQPPPILSLEEALDIPQQKIVLSSIAPKSDRVMYSDILVEPLNESVPIGLNNLVKKKLPGIKVLEGRANMDLTAKIPPINVLEPKVMIAYESRPEWTPRKLEIERRKRKFCDQDVNLLLERVGVTLNDYAFVDVPEDSNEGDINSKTISFLPLYYFDNTETIEEWLSLPYGSRIDINSIVTARVPVPAKSLSTYDGSMQWIDVIVNGYDAENNLWKLTSKDDPDNEILSHKINFYFGSEDPFKYAERVAWAHRMRKKVESGLRFELCVDCMPTNGLGCIEISEAVVERIMKNATCRYLTRTKNVVSGLWVEAAKKEIRLSYVRTMNHICLENQLKDNSSLCAFEEIPSPFVEESYEKSWDIENKVQYDFEDQKRRFKFSTFITNPEVFKTWTKVRLECERIAQTSIFNLNISKTVKLDEFEQMQTASINSIKAMIRDNWLPGIKLIIRNGLKEVGKGWFNLQEKSMEVYNISKLKKFMACVRFAMEDALKYMVINSLNDFVKMLFQSKPMSIKVEGTNSISCVNDNDQIKKPLFMLDLIYKDGKLQYNIDLNNYKVSINALIDKALNALENLPQLEQAIMDQLFWSSKPNLETVRENDSFVYSVRERIQEILTDSVVPLEAYVRQYDKYMNLITLDTTKYQIEYESKNKTNEEMELDVLNHIQQSEVLNKEIPNYIHVGLFWINCDSIKNILRKDLSKVVLDIFAKKTSKTASSISNVFSQIQLKLKEKVLSIEELVELQEYMKTIPEIMQIQKLRINDMLVDFDKLEKFRYELANEDFKAKWLAFAWPTKIEELIKTTQEQIVVDYNNFQKNFVSDQEVFKERINQLGNSIADFSKYHDIEKINEIVSEVYKIILELKECTTIAQQVNSRENLFEMPITRFEELSNLSKEFEPFKQFWLTTSDWVKWRQSWLYGSFLAIQAEETDKNLNSAWRTVIKVMKSFKQIPNVLGVATKIKNEMDEFKTKLPLIQALRNPGMRDRHWDRLSAELNIPLHPDESWTLTQLLDMNLLSKIETITKICDVAGKEYSIESSLDKMEKEWMDMNLDILNYRETGTYIMKVSEEALRQLDDHIVMTQSMSFSPFRKPFQDRISLWESKLKIVQEVMEEWMTCQRSWMYLEPIFSSDDISKQLPNESKKFVTMDRIWRKIMIQARNKPSMIDFCSDNKLLEQFHECNKLLEQVAKGLSAYLESKRLIFPRFFFLSDDELLQILSQTKDPSAVQPHLRKCFENCVKLEFQKDNLITGMYSADGERVSMCTPFYPQGNVEDWLKIVESTMKLSVKKIIYDAFLDYSNKSRNEWVTLWPGQATLTASQMHWTLQVSEAISNGPEAVKEYYQKQLSQLEGLVHLVRGDLKPITRLILGDLIVVDVHARDIVKKLEENKISSVNDFEWMSQLRYYWEEDDVHVKIVNANFTYGYEYLGNSGRLVITPLTDRCYLTLTGAIHLTMGGAPAGPAGTGKTETVKDLAKSLAKQCVVFNCSDQLDYLAMGKFFKGLASAGAWICFDEFNRIDIEVLSVIAQQISTIFRAIAAKATKFQFEGIELGLDPTCGVFITMNPGYAGRTELPDNLKALFRPVAMMIPDYAMIAEISLFSFGFSNARILAQKMVATFKLSSEQLSSQDHYDFGMRAVKTVISSAGNLKRSNPDQPEDIILLRALCDCNLPKFLAEDVPLFNGIISDLFPGVQIPSIDYGLLLESLHKTCHEMNLQPVESFIKKCIQLYETTIVRHGLMLVGPTGGGKTCCFKVLAKAMSSLKGKKSPNDENFENVKTFILNPKSITMGQLYGEFDQQTHEWTDGILSSLVREGAEEVSSDKKWYIFDGPVDAIWIESMNTVLDDNKKLCLSSGEIIKLNATQKMIFEVADLAVASPATVSRCGMVYMEPSALGIQPLISSWIDKKKSLIPETVADSFCSTIQTLFDNNMQAAIDFQRRGCVEKVPTMNSALVQSCLKLIDYFVAELLKVEKSEDGDGDKSGLLVDALELIFFFSLVWSVGATFGLEHREKFDKFIRELMIRGNVKYILPNDGLVYDYKIDLKNLQWVHFLNDVNEYKIDPKVNYSEIIVPTLDSIRNTFLLDMLLTSNCNVLCVGGTGTAKTVTISEKLIKAMPDNYTPIFINFSARTTANQTQDLLDSKMEKRRKGVFGPPLGKRFIVFIDDLNMPAVEVYGAQPPIELVRQWMDHNGWYDRKNVGKFMEIVDVNFVSAMCPPGGGRSKITPRLVRHFNLINFVDMQSESLQRIFKTILGSFFERVNSEMFGSVTELLVESTIYIYDTIRTELLPTPTKSHYTFNMRDLSKVFQGILSVDQKSLTSLNELYRLWIHESQRIFQDRLVDENDKGWFSALLKKTIKNKLKIEWEEVVNQEPIIYCDYMIPGAEVRSYSYVKDVKKLVKIVEDYLEDYNNTTTSPMKLVMFLDAIEHVSRICRIIRQPMGNVLLLGVGGSGRQSLSRLSAHIEEFECFQIEVSKNYGQNEWREDLKKVLMGAGIEAKPTAFLFSDGQIVMESFLEDINNILNSGDVPNLYNNEEMDRILTAMRPIAVENSLSVTKEALFALYLSRARQNLHLILCMSPVGELFRNRLRMFPSLVNCCTINKFSEWPAEALKSVAASSIAEMGDLGPERIMDGVIEICVLMQESVKQKCIEYKSNFGRFNYVTPKSYLELLYLYKSLFEKKKNELTALRKRTSTGLEKLLTTTKEVEILQEELGSMQPMLIQTSKDIEITMKQISEDKSKAEEMKAIVSKEEEEASKKAEETKSIADEAQRDLDEALPALDAALVSLKNLTKQDVTEIKSMTRPPAGVKLVMEAVCIMKQIKPKKIEVEGKKIEVEGKKVDDYWDPGKALLIDPAKFIDSLMNYDKDNIGEQIIVKIKPYIDSPEFQVDQIARVSKAATSMCQWVRAMEKYYHVSKSVEPKRIKLREAQESLEVTIKTLNELKRKMRETEISIREMEKKYEESLAKKEELARKVEECSLKLNRADKLLSGLADEKQRWAATVEQLDRKIMNVVGDTLIASGMVAYLGAFTTEYRSMMIKEWVNGLDEHLIPHSDNPSLMEILGDLVKIRQWEIFGLPRESLSRDNAIIVFNSRRWPLLIDPQGQANKWIKNMEKENQLDIIKLSDKDFLRTLENAIRFGRPCLLENVEETLDPALEPILMKQIFKQGGSNVIKVGDSIIPYHDDFRFYMTTKLSNPHYLPEISTKISLLNFTLSPSGLEDQLLASVVANERPDLEEAKNALVVQNSKMKKELKEIEDKILYLLSSVQGSPVDDERLIETLAASKVTSTEIQLKVQISEQTEKDIDSTRIKYSPVAIRTRILFFCITELTSIDPMYQYSLNWFMNLFINAIINSDKSDNLDERIKNLNDYFTFSLYSNVCRSLFEKHKLLFSFLLTVRILMNENKIDQNEWRFLLTGGSSVLKKVNNPAPQWLSNRSWEEIQQLGLLNNFKGIENEFVENEETFKRMFTSSIPHKEKLTDKYERELNDFQKLLILRCIRFDRVISGIQDFVSLNLGDKFIEPQTSDLSLVYKESNPWTPLVFVLSAGADPANTLIKFAEEMKFSKKLTSISLGQGQGPRAELLLKEGMERGLWVLLQNCHLGPTWMPTLDKIVEGITPDKVHRDFRLWLTSMPTSKFPVSILQNGVKMTVEPPKGLKANLMRTFTTFNDESLNSCNKPLFYKKLLFSLSLFHAVIQERRKFGPLGWNIPYEFTDGDFRMCVRQLKMFLEEYDQIPFKVLKFTVGEINYGGRVTDDWDRRLLMTLLEDYYNPQAINDNYKFSSSDIYYSIPAESIQSYKNYIKQLPLEDSTEIFGMLDNANITFAQKETFSIFNSLASLMPKSNAAGSGKNRDEILLEMASSIQSRIPLPFDFDFVLKKYPVQYKESMSTVLVQEIVRYNKLLSIIHETLKELLKALKGLVVMSESLEKMSSSMYMNKVPELWEAKAYLSLKGLASWVDDLIERTSYLKNWIDNGIPPVFWISGFFFPQAFLTGTLQNYARKYIVSIDLLSFEFHVIDTPKSQLTSKPEDGCYIYGLFLEGARWDPITKSLAESKPKELYTDMPVLWLKPTQNRKKSTVGIYECPVYKTLTRAGTLSTTGHSTNFVLTVEIPSNREPAHWIKRGVALICSLNY</sequence>
<reference evidence="28 29" key="1">
    <citation type="journal article" date="2013" name="Curr. Biol.">
        <title>Shared signatures of parasitism and phylogenomics unite Cryptomycota and microsporidia.</title>
        <authorList>
            <person name="James T.Y."/>
            <person name="Pelin A."/>
            <person name="Bonen L."/>
            <person name="Ahrendt S."/>
            <person name="Sain D."/>
            <person name="Corradi N."/>
            <person name="Stajich J.E."/>
        </authorList>
    </citation>
    <scope>NUCLEOTIDE SEQUENCE [LARGE SCALE GENOMIC DNA]</scope>
    <source>
        <strain evidence="28 29">CSF55</strain>
    </source>
</reference>
<dbReference type="GO" id="GO:0045505">
    <property type="term" value="F:dynein intermediate chain binding"/>
    <property type="evidence" value="ECO:0007669"/>
    <property type="project" value="InterPro"/>
</dbReference>
<dbReference type="PANTHER" id="PTHR22878">
    <property type="entry name" value="DYNEIN HEAVY CHAIN 6, AXONEMAL-LIKE-RELATED"/>
    <property type="match status" value="1"/>
</dbReference>
<dbReference type="Pfam" id="PF18199">
    <property type="entry name" value="Dynein_C"/>
    <property type="match status" value="1"/>
</dbReference>
<dbReference type="Pfam" id="PF12777">
    <property type="entry name" value="MT"/>
    <property type="match status" value="1"/>
</dbReference>
<keyword evidence="8" id="KW-0547">Nucleotide-binding</keyword>
<dbReference type="PANTHER" id="PTHR22878:SF73">
    <property type="entry name" value="DYNEIN AXONEMAL HEAVY CHAIN 1"/>
    <property type="match status" value="1"/>
</dbReference>
<dbReference type="FunFam" id="1.20.58.1120:FF:000005">
    <property type="entry name" value="Dynein, axonemal, heavy chain 12"/>
    <property type="match status" value="1"/>
</dbReference>
<feature type="domain" description="Dynein heavy chain C-terminal" evidence="26">
    <location>
        <begin position="3830"/>
        <end position="4133"/>
    </location>
</feature>
<gene>
    <name evidence="28" type="ORF">O9G_004242</name>
</gene>
<dbReference type="InterPro" id="IPR024743">
    <property type="entry name" value="Dynein_HC_stalk"/>
</dbReference>
<evidence type="ECO:0000259" key="21">
    <source>
        <dbReference type="Pfam" id="PF12777"/>
    </source>
</evidence>
<evidence type="ECO:0000256" key="10">
    <source>
        <dbReference type="ARBA" id="ARBA00022846"/>
    </source>
</evidence>
<dbReference type="InterPro" id="IPR027417">
    <property type="entry name" value="P-loop_NTPase"/>
</dbReference>
<dbReference type="FunFam" id="3.20.180.20:FF:000003">
    <property type="entry name" value="Dynein heavy chain 12, axonemal"/>
    <property type="match status" value="1"/>
</dbReference>
<dbReference type="FunFam" id="1.20.920.30:FF:000005">
    <property type="entry name" value="Dynein, axonemal, heavy chain 2"/>
    <property type="match status" value="1"/>
</dbReference>
<dbReference type="SUPFAM" id="SSF52540">
    <property type="entry name" value="P-loop containing nucleoside triphosphate hydrolases"/>
    <property type="match status" value="4"/>
</dbReference>
<dbReference type="InterPro" id="IPR024317">
    <property type="entry name" value="Dynein_heavy_chain_D4_dom"/>
</dbReference>
<dbReference type="Gene3D" id="1.10.287.2620">
    <property type="match status" value="1"/>
</dbReference>
<comment type="subunit">
    <text evidence="4">Consists of at least two heavy chains and a number of intermediate and light chains.</text>
</comment>
<dbReference type="InterPro" id="IPR042222">
    <property type="entry name" value="Dynein_2_N"/>
</dbReference>
<keyword evidence="7" id="KW-0677">Repeat</keyword>
<dbReference type="Gene3D" id="1.10.8.710">
    <property type="match status" value="1"/>
</dbReference>
<dbReference type="Gene3D" id="1.20.920.20">
    <property type="match status" value="1"/>
</dbReference>
<dbReference type="Gene3D" id="3.20.180.20">
    <property type="entry name" value="Dynein heavy chain, N-terminal domain 2"/>
    <property type="match status" value="1"/>
</dbReference>
<dbReference type="InterPro" id="IPR041228">
    <property type="entry name" value="Dynein_C"/>
</dbReference>
<evidence type="ECO:0000256" key="3">
    <source>
        <dbReference type="ARBA" id="ARBA00008887"/>
    </source>
</evidence>
<dbReference type="GO" id="GO:0005858">
    <property type="term" value="C:axonemal dynein complex"/>
    <property type="evidence" value="ECO:0007669"/>
    <property type="project" value="UniProtKB-ARBA"/>
</dbReference>
<proteinExistence type="inferred from homology"/>
<feature type="domain" description="Dynein heavy chain coiled coil stalk" evidence="21">
    <location>
        <begin position="2697"/>
        <end position="3047"/>
    </location>
</feature>
<evidence type="ECO:0000256" key="15">
    <source>
        <dbReference type="ARBA" id="ARBA00023212"/>
    </source>
</evidence>
<dbReference type="Gene3D" id="1.20.140.100">
    <property type="entry name" value="Dynein heavy chain, N-terminal domain 2"/>
    <property type="match status" value="1"/>
</dbReference>
<evidence type="ECO:0000256" key="13">
    <source>
        <dbReference type="ARBA" id="ARBA00023069"/>
    </source>
</evidence>
<feature type="domain" description="Dynein heavy chain AAA 5 extension" evidence="24">
    <location>
        <begin position="1930"/>
        <end position="2058"/>
    </location>
</feature>
<evidence type="ECO:0000259" key="24">
    <source>
        <dbReference type="Pfam" id="PF17852"/>
    </source>
</evidence>
<dbReference type="Gene3D" id="1.10.8.1220">
    <property type="match status" value="1"/>
</dbReference>
<evidence type="ECO:0000259" key="23">
    <source>
        <dbReference type="Pfam" id="PF12781"/>
    </source>
</evidence>
<evidence type="ECO:0000256" key="5">
    <source>
        <dbReference type="ARBA" id="ARBA00022490"/>
    </source>
</evidence>
<feature type="domain" description="Dynein heavy chain linker" evidence="19">
    <location>
        <begin position="900"/>
        <end position="1302"/>
    </location>
</feature>
<feature type="coiled-coil region" evidence="17">
    <location>
        <begin position="2740"/>
        <end position="2778"/>
    </location>
</feature>
<evidence type="ECO:0000259" key="18">
    <source>
        <dbReference type="Pfam" id="PF03028"/>
    </source>
</evidence>
<dbReference type="Pfam" id="PF22597">
    <property type="entry name" value="DYN_lid"/>
    <property type="match status" value="1"/>
</dbReference>
<dbReference type="Gene3D" id="6.10.140.1060">
    <property type="match status" value="1"/>
</dbReference>
<dbReference type="InterPro" id="IPR043160">
    <property type="entry name" value="Dynein_C_barrel"/>
</dbReference>
<keyword evidence="6" id="KW-0493">Microtubule</keyword>
<feature type="domain" description="Dynein heavy chain AAA module D4" evidence="22">
    <location>
        <begin position="2423"/>
        <end position="2683"/>
    </location>
</feature>
<feature type="domain" description="Dynein heavy chain hydrolytic ATP-binding dynein motor region" evidence="20">
    <location>
        <begin position="1431"/>
        <end position="1757"/>
    </location>
</feature>
<dbReference type="Pfam" id="PF12781">
    <property type="entry name" value="AAA_9"/>
    <property type="match status" value="1"/>
</dbReference>
<evidence type="ECO:0000256" key="12">
    <source>
        <dbReference type="ARBA" id="ARBA00023054"/>
    </source>
</evidence>
<dbReference type="InterPro" id="IPR013602">
    <property type="entry name" value="Dynein_heavy_linker"/>
</dbReference>
<dbReference type="GO" id="GO:0008569">
    <property type="term" value="F:minus-end-directed microtubule motor activity"/>
    <property type="evidence" value="ECO:0007669"/>
    <property type="project" value="InterPro"/>
</dbReference>
<keyword evidence="15" id="KW-0206">Cytoskeleton</keyword>
<dbReference type="Gene3D" id="3.40.50.300">
    <property type="entry name" value="P-loop containing nucleotide triphosphate hydrolases"/>
    <property type="match status" value="5"/>
</dbReference>
<dbReference type="InterPro" id="IPR035699">
    <property type="entry name" value="AAA_6"/>
</dbReference>
<dbReference type="InterPro" id="IPR041466">
    <property type="entry name" value="Dynein_AAA5_ext"/>
</dbReference>
<dbReference type="FunFam" id="1.20.1270.280:FF:000001">
    <property type="entry name" value="dynein heavy chain 7, axonemal"/>
    <property type="match status" value="1"/>
</dbReference>
<evidence type="ECO:0000259" key="25">
    <source>
        <dbReference type="Pfam" id="PF18198"/>
    </source>
</evidence>
<dbReference type="OrthoDB" id="447173at2759"/>
<dbReference type="FunFam" id="1.10.8.710:FF:000004">
    <property type="entry name" value="Dynein axonemal heavy chain 6"/>
    <property type="match status" value="1"/>
</dbReference>
<accession>A0A075B4D8</accession>
<evidence type="ECO:0000259" key="26">
    <source>
        <dbReference type="Pfam" id="PF18199"/>
    </source>
</evidence>
<dbReference type="InterPro" id="IPR026983">
    <property type="entry name" value="DHC"/>
</dbReference>
<dbReference type="FunFam" id="3.40.50.300:FF:000362">
    <property type="entry name" value="Dynein, axonemal, heavy chain 6"/>
    <property type="match status" value="1"/>
</dbReference>
<keyword evidence="11" id="KW-0243">Dynein</keyword>
<evidence type="ECO:0000256" key="16">
    <source>
        <dbReference type="ARBA" id="ARBA00023273"/>
    </source>
</evidence>
<dbReference type="EMBL" id="KE560613">
    <property type="protein sequence ID" value="EPZ36260.1"/>
    <property type="molecule type" value="Genomic_DNA"/>
</dbReference>
<keyword evidence="5" id="KW-0963">Cytoplasm</keyword>
<keyword evidence="9" id="KW-0067">ATP-binding</keyword>
<evidence type="ECO:0000313" key="28">
    <source>
        <dbReference type="EMBL" id="EPZ36260.1"/>
    </source>
</evidence>
<dbReference type="Pfam" id="PF17852">
    <property type="entry name" value="Dynein_AAA_lid"/>
    <property type="match status" value="1"/>
</dbReference>
<dbReference type="GO" id="GO:0031514">
    <property type="term" value="C:motile cilium"/>
    <property type="evidence" value="ECO:0007669"/>
    <property type="project" value="UniProtKB-SubCell"/>
</dbReference>
<dbReference type="FunFam" id="1.10.8.720:FF:000001">
    <property type="entry name" value="dynein heavy chain 7, axonemal"/>
    <property type="match status" value="1"/>
</dbReference>
<dbReference type="InterPro" id="IPR054354">
    <property type="entry name" value="DYNC2H1-like_lid"/>
</dbReference>
<evidence type="ECO:0000256" key="6">
    <source>
        <dbReference type="ARBA" id="ARBA00022701"/>
    </source>
</evidence>
<evidence type="ECO:0000256" key="2">
    <source>
        <dbReference type="ARBA" id="ARBA00004430"/>
    </source>
</evidence>
<organism evidence="28 29">
    <name type="scientific">Rozella allomycis (strain CSF55)</name>
    <dbReference type="NCBI Taxonomy" id="988480"/>
    <lineage>
        <taxon>Eukaryota</taxon>
        <taxon>Fungi</taxon>
        <taxon>Fungi incertae sedis</taxon>
        <taxon>Cryptomycota</taxon>
        <taxon>Cryptomycota incertae sedis</taxon>
        <taxon>Rozella</taxon>
    </lineage>
</organism>
<evidence type="ECO:0000259" key="27">
    <source>
        <dbReference type="Pfam" id="PF22597"/>
    </source>
</evidence>
<dbReference type="Pfam" id="PF03028">
    <property type="entry name" value="Dynein_heavy"/>
    <property type="match status" value="1"/>
</dbReference>
<dbReference type="InterPro" id="IPR042228">
    <property type="entry name" value="Dynein_linker_3"/>
</dbReference>
<dbReference type="FunFam" id="1.10.287.2620:FF:000002">
    <property type="entry name" value="Dynein heavy chain 2, axonemal"/>
    <property type="match status" value="1"/>
</dbReference>
<comment type="similarity">
    <text evidence="3">Belongs to the dynein heavy chain family.</text>
</comment>
<comment type="subcellular location">
    <subcellularLocation>
        <location evidence="1">Cell projection</location>
        <location evidence="1">Cilium</location>
        <location evidence="1">Flagellum</location>
    </subcellularLocation>
    <subcellularLocation>
        <location evidence="2">Cytoplasm</location>
        <location evidence="2">Cytoskeleton</location>
        <location evidence="2">Cilium axoneme</location>
    </subcellularLocation>
</comment>
<dbReference type="GO" id="GO:0051959">
    <property type="term" value="F:dynein light intermediate chain binding"/>
    <property type="evidence" value="ECO:0007669"/>
    <property type="project" value="InterPro"/>
</dbReference>
<keyword evidence="16" id="KW-0966">Cell projection</keyword>
<dbReference type="Gene3D" id="1.10.8.720">
    <property type="entry name" value="Region D6 of dynein motor"/>
    <property type="match status" value="1"/>
</dbReference>
<dbReference type="STRING" id="988480.A0A075B4D8"/>
<evidence type="ECO:0000259" key="22">
    <source>
        <dbReference type="Pfam" id="PF12780"/>
    </source>
</evidence>
<dbReference type="FunFam" id="1.10.8.1220:FF:000001">
    <property type="entry name" value="Dynein axonemal heavy chain 5"/>
    <property type="match status" value="1"/>
</dbReference>
<dbReference type="InterPro" id="IPR042219">
    <property type="entry name" value="AAA_lid_11_sf"/>
</dbReference>
<dbReference type="FunFam" id="3.40.50.300:FF:001328">
    <property type="entry name" value="Dynein heavy chain 6, axonemal"/>
    <property type="match status" value="1"/>
</dbReference>
<dbReference type="Gene3D" id="1.20.1270.280">
    <property type="match status" value="1"/>
</dbReference>
<dbReference type="OMA" id="HNVAKMV"/>
<evidence type="ECO:0000256" key="11">
    <source>
        <dbReference type="ARBA" id="ARBA00023017"/>
    </source>
</evidence>
<evidence type="ECO:0000256" key="8">
    <source>
        <dbReference type="ARBA" id="ARBA00022741"/>
    </source>
</evidence>
<dbReference type="InterPro" id="IPR035706">
    <property type="entry name" value="AAA_9"/>
</dbReference>
<feature type="domain" description="Dynein 2 heavy chain 1 cytoplasmic ATPase lid" evidence="27">
    <location>
        <begin position="2270"/>
        <end position="2352"/>
    </location>
</feature>
<dbReference type="GO" id="GO:0005874">
    <property type="term" value="C:microtubule"/>
    <property type="evidence" value="ECO:0007669"/>
    <property type="project" value="UniProtKB-KW"/>
</dbReference>
<dbReference type="Pfam" id="PF12780">
    <property type="entry name" value="AAA_8"/>
    <property type="match status" value="1"/>
</dbReference>
<feature type="domain" description="Dynein heavy chain ATP-binding dynein motor region" evidence="23">
    <location>
        <begin position="3075"/>
        <end position="3296"/>
    </location>
</feature>
<dbReference type="InterPro" id="IPR004273">
    <property type="entry name" value="Dynein_heavy_D6_P-loop"/>
</dbReference>
<dbReference type="GO" id="GO:0003341">
    <property type="term" value="P:cilium movement"/>
    <property type="evidence" value="ECO:0007669"/>
    <property type="project" value="UniProtKB-ARBA"/>
</dbReference>
<dbReference type="InterPro" id="IPR041658">
    <property type="entry name" value="AAA_lid_11"/>
</dbReference>
<keyword evidence="13" id="KW-0969">Cilium</keyword>
<dbReference type="Gene3D" id="1.10.472.130">
    <property type="match status" value="1"/>
</dbReference>
<name>A0A075B4D8_ROZAC</name>
<dbReference type="Pfam" id="PF12775">
    <property type="entry name" value="AAA_7"/>
    <property type="match status" value="1"/>
</dbReference>
<dbReference type="Pfam" id="PF18198">
    <property type="entry name" value="AAA_lid_11"/>
    <property type="match status" value="1"/>
</dbReference>
<evidence type="ECO:0000256" key="7">
    <source>
        <dbReference type="ARBA" id="ARBA00022737"/>
    </source>
</evidence>
<dbReference type="Pfam" id="PF12774">
    <property type="entry name" value="AAA_6"/>
    <property type="match status" value="1"/>
</dbReference>
<dbReference type="Proteomes" id="UP000030755">
    <property type="component" value="Unassembled WGS sequence"/>
</dbReference>
<dbReference type="FunFam" id="3.40.50.300:FF:002141">
    <property type="entry name" value="Dynein heavy chain"/>
    <property type="match status" value="1"/>
</dbReference>
<dbReference type="HOGENOM" id="CLU_000038_0_1_1"/>
<dbReference type="FunFam" id="3.40.50.300:FF:000223">
    <property type="entry name" value="Dynein heavy chain 3, axonemal"/>
    <property type="match status" value="1"/>
</dbReference>
<dbReference type="FunFam" id="3.40.50.300:FF:000044">
    <property type="entry name" value="Dynein heavy chain 5, axonemal"/>
    <property type="match status" value="1"/>
</dbReference>
<evidence type="ECO:0000256" key="14">
    <source>
        <dbReference type="ARBA" id="ARBA00023175"/>
    </source>
</evidence>
<dbReference type="FunFam" id="3.10.490.20:FF:000001">
    <property type="entry name" value="dynein heavy chain 7, axonemal"/>
    <property type="match status" value="1"/>
</dbReference>
<feature type="domain" description="Dynein heavy chain AAA lid" evidence="25">
    <location>
        <begin position="3686"/>
        <end position="3824"/>
    </location>
</feature>
<keyword evidence="12 17" id="KW-0175">Coiled coil</keyword>
<evidence type="ECO:0000259" key="19">
    <source>
        <dbReference type="Pfam" id="PF08393"/>
    </source>
</evidence>
<dbReference type="FunFam" id="1.20.920.20:FF:000006">
    <property type="entry name" value="Dynein, axonemal, heavy chain 6"/>
    <property type="match status" value="1"/>
</dbReference>
<dbReference type="InterPro" id="IPR043157">
    <property type="entry name" value="Dynein_AAA1S"/>
</dbReference>
<protein>
    <submittedName>
        <fullName evidence="28">Dynein heavy chain-2 domain-containing protein</fullName>
    </submittedName>
</protein>
<evidence type="ECO:0000256" key="1">
    <source>
        <dbReference type="ARBA" id="ARBA00004230"/>
    </source>
</evidence>
<evidence type="ECO:0000256" key="4">
    <source>
        <dbReference type="ARBA" id="ARBA00011655"/>
    </source>
</evidence>
<dbReference type="Gene3D" id="1.20.920.30">
    <property type="match status" value="1"/>
</dbReference>
<evidence type="ECO:0000256" key="17">
    <source>
        <dbReference type="SAM" id="Coils"/>
    </source>
</evidence>
<feature type="coiled-coil region" evidence="17">
    <location>
        <begin position="2931"/>
        <end position="2993"/>
    </location>
</feature>
<feature type="domain" description="Dynein heavy chain region D6 P-loop" evidence="18">
    <location>
        <begin position="3541"/>
        <end position="3654"/>
    </location>
</feature>
<dbReference type="Gene3D" id="3.10.490.20">
    <property type="match status" value="1"/>
</dbReference>
<evidence type="ECO:0000313" key="29">
    <source>
        <dbReference type="Proteomes" id="UP000030755"/>
    </source>
</evidence>
<keyword evidence="29" id="KW-1185">Reference proteome</keyword>
<evidence type="ECO:0000259" key="20">
    <source>
        <dbReference type="Pfam" id="PF12774"/>
    </source>
</evidence>
<dbReference type="Gene3D" id="1.20.58.1120">
    <property type="match status" value="1"/>
</dbReference>